<dbReference type="SMART" id="SM01139">
    <property type="entry name" value="Drf_FH3"/>
    <property type="match status" value="1"/>
</dbReference>
<dbReference type="PROSITE" id="PS51444">
    <property type="entry name" value="FH2"/>
    <property type="match status" value="1"/>
</dbReference>
<name>A0A9J7LWL9_BRAFL</name>
<dbReference type="InterPro" id="IPR010472">
    <property type="entry name" value="FH3_dom"/>
</dbReference>
<dbReference type="InterPro" id="IPR011989">
    <property type="entry name" value="ARM-like"/>
</dbReference>
<feature type="region of interest" description="Disordered" evidence="3">
    <location>
        <begin position="996"/>
        <end position="1022"/>
    </location>
</feature>
<evidence type="ECO:0000256" key="1">
    <source>
        <dbReference type="ARBA" id="ARBA00023449"/>
    </source>
</evidence>
<dbReference type="OMA" id="MMPGFSP"/>
<dbReference type="RefSeq" id="XP_035689519.1">
    <property type="nucleotide sequence ID" value="XM_035833626.1"/>
</dbReference>
<dbReference type="GO" id="GO:0005829">
    <property type="term" value="C:cytosol"/>
    <property type="evidence" value="ECO:0000318"/>
    <property type="project" value="GO_Central"/>
</dbReference>
<keyword evidence="7" id="KW-1185">Reference proteome</keyword>
<feature type="compositionally biased region" description="Basic and acidic residues" evidence="3">
    <location>
        <begin position="996"/>
        <end position="1012"/>
    </location>
</feature>
<dbReference type="Pfam" id="PF02181">
    <property type="entry name" value="FH2"/>
    <property type="match status" value="1"/>
</dbReference>
<dbReference type="Gene3D" id="1.25.10.10">
    <property type="entry name" value="Leucine-rich Repeat Variant"/>
    <property type="match status" value="1"/>
</dbReference>
<dbReference type="Gene3D" id="1.20.58.2220">
    <property type="entry name" value="Formin, FH2 domain"/>
    <property type="match status" value="1"/>
</dbReference>
<dbReference type="KEGG" id="bfo:118424824"/>
<feature type="coiled-coil region" evidence="2">
    <location>
        <begin position="363"/>
        <end position="422"/>
    </location>
</feature>
<comment type="similarity">
    <text evidence="1">Belongs to the formin homology family.</text>
</comment>
<dbReference type="SMART" id="SM01140">
    <property type="entry name" value="Drf_GBD"/>
    <property type="match status" value="1"/>
</dbReference>
<dbReference type="InterPro" id="IPR042201">
    <property type="entry name" value="FH2_Formin_sf"/>
</dbReference>
<feature type="compositionally biased region" description="Low complexity" evidence="3">
    <location>
        <begin position="498"/>
        <end position="514"/>
    </location>
</feature>
<sequence length="1022" mass="116532">MGNGESTPDPALRHNTTAASMKSPMPDQTELEERFARVLASMDLPPDKAKVLRSYDNDKKWDLICDQERVQAKEPPHTYLQKLQGYMDVNTAKKKSSRKMLESTQVLRDIEISLRTNNIEWVKEFLNQENSGLDVLVDYLTFTQIQIVSKDDTFGSMSANSSLRNMVGSSPYAKSPSRKSTKKNRDVGTTREREDVHVCIMCLRAIMNYQHGFNMVMAHKMCVTAIALSLNHNSPRTKALVLELLAAMCLVKGGHEITLKAFDNFKEVCYETKRFEKLMDSFCTEESNIDFMVACMQFINIVVHSVDDMNYRVHLQYEFTQLGLDTYLEKLRNTESDKLGVQIQAYLDNKFDVASLLDDSETKTAALERVVELEEQVSHLSEKLQDLEEESLVKSLELERQLAEALREAELLKETCAKADTEVTTLRRLVKQKDEEVIKHQTLLDSKLQELQLQRREEADGASSPGEHDDKRAAPILSIPPPPAEPYQTDAGNKVPRPSSLAPAAGAPSSSAGDLPPPPPPPPPPAPPPPPPPGMPPPPPPLPGAAMAALKIKKKHVPKFRLPVLNWVALKPNQVKGTVFSEIDDDKVIEELDMTDFEDNFKTKAQPLDSKEDSIAKKISEKSIRKRDQVTLIDANRARNLAISKRKIALDNDQIFRAIVMFDLNVLNVDQVDILIKFVPTEQEVKAFREYEVRDRKPVEKLSDEDKFMLQFSKIERIQQRLTIMNFLGNFEDNIHMLTPQLNAVTAASMSIKASQKLKKKLEIILAFGNYMNSSKRGAAYGFKLQSLDTLLDTRSTDRKQTLLHYIARVVAMKYQDIATFHNEHRFIEKASQVSLENVLYDVRELLKGMELVKREFSFNENPILRDFLEASQDKLDKLQDDAKTAQEAYTTAVEYYGESPRTLSPNQFFSLFVRFTKAYKDAEVENEKRLRHQQAEDETKAVKKQKQSRQEQMKQSQDALLAELKQKKFKDQKPDAYHGAIEDIITDLKNEPYRRSDALRRSYRRKQEENLKVTISSEMDV</sequence>
<dbReference type="InterPro" id="IPR014768">
    <property type="entry name" value="GBD/FH3_dom"/>
</dbReference>
<evidence type="ECO:0000259" key="5">
    <source>
        <dbReference type="PROSITE" id="PS51232"/>
    </source>
</evidence>
<keyword evidence="2" id="KW-0175">Coiled coil</keyword>
<feature type="region of interest" description="Disordered" evidence="3">
    <location>
        <begin position="929"/>
        <end position="957"/>
    </location>
</feature>
<dbReference type="AlphaFoldDB" id="A0A9J7LWL9"/>
<feature type="region of interest" description="Disordered" evidence="3">
    <location>
        <begin position="454"/>
        <end position="545"/>
    </location>
</feature>
<organism evidence="7 8">
    <name type="scientific">Branchiostoma floridae</name>
    <name type="common">Florida lancelet</name>
    <name type="synonym">Amphioxus</name>
    <dbReference type="NCBI Taxonomy" id="7739"/>
    <lineage>
        <taxon>Eukaryota</taxon>
        <taxon>Metazoa</taxon>
        <taxon>Chordata</taxon>
        <taxon>Cephalochordata</taxon>
        <taxon>Leptocardii</taxon>
        <taxon>Amphioxiformes</taxon>
        <taxon>Branchiostomatidae</taxon>
        <taxon>Branchiostoma</taxon>
    </lineage>
</organism>
<evidence type="ECO:0000313" key="7">
    <source>
        <dbReference type="Proteomes" id="UP000001554"/>
    </source>
</evidence>
<dbReference type="PANTHER" id="PTHR45857:SF4">
    <property type="entry name" value="FORMIN-LIKE PROTEIN"/>
    <property type="match status" value="1"/>
</dbReference>
<dbReference type="PROSITE" id="PS51232">
    <property type="entry name" value="GBD_FH3"/>
    <property type="match status" value="1"/>
</dbReference>
<gene>
    <name evidence="8" type="primary">LOC118424824</name>
</gene>
<dbReference type="GO" id="GO:0008360">
    <property type="term" value="P:regulation of cell shape"/>
    <property type="evidence" value="ECO:0000318"/>
    <property type="project" value="GO_Central"/>
</dbReference>
<dbReference type="SMART" id="SM00498">
    <property type="entry name" value="FH2"/>
    <property type="match status" value="1"/>
</dbReference>
<dbReference type="GO" id="GO:0051015">
    <property type="term" value="F:actin filament binding"/>
    <property type="evidence" value="ECO:0000318"/>
    <property type="project" value="GO_Central"/>
</dbReference>
<dbReference type="PANTHER" id="PTHR45857">
    <property type="entry name" value="FORMIN-LIKE PROTEIN"/>
    <property type="match status" value="1"/>
</dbReference>
<reference evidence="7" key="1">
    <citation type="journal article" date="2020" name="Nat. Ecol. Evol.">
        <title>Deeply conserved synteny resolves early events in vertebrate evolution.</title>
        <authorList>
            <person name="Simakov O."/>
            <person name="Marletaz F."/>
            <person name="Yue J.X."/>
            <person name="O'Connell B."/>
            <person name="Jenkins J."/>
            <person name="Brandt A."/>
            <person name="Calef R."/>
            <person name="Tung C.H."/>
            <person name="Huang T.K."/>
            <person name="Schmutz J."/>
            <person name="Satoh N."/>
            <person name="Yu J.K."/>
            <person name="Putnam N.H."/>
            <person name="Green R.E."/>
            <person name="Rokhsar D.S."/>
        </authorList>
    </citation>
    <scope>NUCLEOTIDE SEQUENCE [LARGE SCALE GENOMIC DNA]</scope>
    <source>
        <strain evidence="7">S238N-H82</strain>
    </source>
</reference>
<feature type="domain" description="FH2" evidence="6">
    <location>
        <begin position="552"/>
        <end position="946"/>
    </location>
</feature>
<dbReference type="InterPro" id="IPR015425">
    <property type="entry name" value="FH2_Formin"/>
</dbReference>
<protein>
    <submittedName>
        <fullName evidence="8">Formin-like protein 2</fullName>
    </submittedName>
</protein>
<dbReference type="GeneID" id="118424824"/>
<proteinExistence type="inferred from homology"/>
<dbReference type="GO" id="GO:0031267">
    <property type="term" value="F:small GTPase binding"/>
    <property type="evidence" value="ECO:0007669"/>
    <property type="project" value="InterPro"/>
</dbReference>
<dbReference type="OrthoDB" id="1104827at2759"/>
<feature type="domain" description="DAD" evidence="4">
    <location>
        <begin position="975"/>
        <end position="1008"/>
    </location>
</feature>
<feature type="compositionally biased region" description="Basic and acidic residues" evidence="3">
    <location>
        <begin position="929"/>
        <end position="942"/>
    </location>
</feature>
<dbReference type="Pfam" id="PF06371">
    <property type="entry name" value="Drf_GBD"/>
    <property type="match status" value="1"/>
</dbReference>
<dbReference type="InterPro" id="IPR014767">
    <property type="entry name" value="DAD_dom"/>
</dbReference>
<dbReference type="Proteomes" id="UP000001554">
    <property type="component" value="Chromosome 10"/>
</dbReference>
<dbReference type="SUPFAM" id="SSF101447">
    <property type="entry name" value="Formin homology 2 domain (FH2 domain)"/>
    <property type="match status" value="1"/>
</dbReference>
<accession>A0A9J7LWL9</accession>
<reference evidence="8" key="2">
    <citation type="submission" date="2025-08" db="UniProtKB">
        <authorList>
            <consortium name="RefSeq"/>
        </authorList>
    </citation>
    <scope>IDENTIFICATION</scope>
    <source>
        <strain evidence="8">S238N-H82</strain>
        <tissue evidence="8">Testes</tissue>
    </source>
</reference>
<dbReference type="Pfam" id="PF06367">
    <property type="entry name" value="Drf_FH3"/>
    <property type="match status" value="1"/>
</dbReference>
<dbReference type="SUPFAM" id="SSF48371">
    <property type="entry name" value="ARM repeat"/>
    <property type="match status" value="1"/>
</dbReference>
<evidence type="ECO:0000256" key="2">
    <source>
        <dbReference type="SAM" id="Coils"/>
    </source>
</evidence>
<evidence type="ECO:0000259" key="6">
    <source>
        <dbReference type="PROSITE" id="PS51444"/>
    </source>
</evidence>
<feature type="region of interest" description="Disordered" evidence="3">
    <location>
        <begin position="165"/>
        <end position="189"/>
    </location>
</feature>
<evidence type="ECO:0000259" key="4">
    <source>
        <dbReference type="PROSITE" id="PS51231"/>
    </source>
</evidence>
<evidence type="ECO:0000313" key="8">
    <source>
        <dbReference type="RefSeq" id="XP_035689519.1"/>
    </source>
</evidence>
<dbReference type="InterPro" id="IPR016024">
    <property type="entry name" value="ARM-type_fold"/>
</dbReference>
<evidence type="ECO:0000256" key="3">
    <source>
        <dbReference type="SAM" id="MobiDB-lite"/>
    </source>
</evidence>
<dbReference type="PROSITE" id="PS51231">
    <property type="entry name" value="DAD"/>
    <property type="match status" value="1"/>
</dbReference>
<feature type="compositionally biased region" description="Pro residues" evidence="3">
    <location>
        <begin position="515"/>
        <end position="543"/>
    </location>
</feature>
<dbReference type="GO" id="GO:0030866">
    <property type="term" value="P:cortical actin cytoskeleton organization"/>
    <property type="evidence" value="ECO:0000318"/>
    <property type="project" value="GO_Central"/>
</dbReference>
<dbReference type="InterPro" id="IPR010473">
    <property type="entry name" value="GTPase-bd"/>
</dbReference>
<feature type="domain" description="GBD/FH3" evidence="5">
    <location>
        <begin position="23"/>
        <end position="445"/>
    </location>
</feature>
<feature type="region of interest" description="Disordered" evidence="3">
    <location>
        <begin position="1"/>
        <end position="30"/>
    </location>
</feature>
<dbReference type="GO" id="GO:0016477">
    <property type="term" value="P:cell migration"/>
    <property type="evidence" value="ECO:0000318"/>
    <property type="project" value="GO_Central"/>
</dbReference>
<dbReference type="InterPro" id="IPR043592">
    <property type="entry name" value="FMNL_animal"/>
</dbReference>